<evidence type="ECO:0000256" key="1">
    <source>
        <dbReference type="ARBA" id="ARBA00004651"/>
    </source>
</evidence>
<feature type="transmembrane region" description="Helical" evidence="9">
    <location>
        <begin position="319"/>
        <end position="345"/>
    </location>
</feature>
<evidence type="ECO:0000256" key="3">
    <source>
        <dbReference type="ARBA" id="ARBA00022448"/>
    </source>
</evidence>
<keyword evidence="6 9" id="KW-1133">Transmembrane helix</keyword>
<feature type="transmembrane region" description="Helical" evidence="9">
    <location>
        <begin position="26"/>
        <end position="43"/>
    </location>
</feature>
<protein>
    <submittedName>
        <fullName evidence="10">AI-2E family transporter</fullName>
    </submittedName>
</protein>
<evidence type="ECO:0000256" key="2">
    <source>
        <dbReference type="ARBA" id="ARBA00009773"/>
    </source>
</evidence>
<keyword evidence="5 9" id="KW-0812">Transmembrane</keyword>
<evidence type="ECO:0000256" key="5">
    <source>
        <dbReference type="ARBA" id="ARBA00022692"/>
    </source>
</evidence>
<feature type="region of interest" description="Disordered" evidence="8">
    <location>
        <begin position="1"/>
        <end position="20"/>
    </location>
</feature>
<dbReference type="GO" id="GO:0055085">
    <property type="term" value="P:transmembrane transport"/>
    <property type="evidence" value="ECO:0007669"/>
    <property type="project" value="TreeGrafter"/>
</dbReference>
<evidence type="ECO:0000256" key="4">
    <source>
        <dbReference type="ARBA" id="ARBA00022475"/>
    </source>
</evidence>
<comment type="caution">
    <text evidence="10">The sequence shown here is derived from an EMBL/GenBank/DDBJ whole genome shotgun (WGS) entry which is preliminary data.</text>
</comment>
<evidence type="ECO:0000256" key="9">
    <source>
        <dbReference type="SAM" id="Phobius"/>
    </source>
</evidence>
<evidence type="ECO:0000313" key="11">
    <source>
        <dbReference type="Proteomes" id="UP000297549"/>
    </source>
</evidence>
<keyword evidence="4" id="KW-1003">Cell membrane</keyword>
<keyword evidence="7 9" id="KW-0472">Membrane</keyword>
<keyword evidence="3" id="KW-0813">Transport</keyword>
<feature type="transmembrane region" description="Helical" evidence="9">
    <location>
        <begin position="168"/>
        <end position="185"/>
    </location>
</feature>
<dbReference type="Proteomes" id="UP000297549">
    <property type="component" value="Unassembled WGS sequence"/>
</dbReference>
<name>A0A4Z0Q406_9BACT</name>
<organism evidence="10 11">
    <name type="scientific">Hymenobacter aquaticus</name>
    <dbReference type="NCBI Taxonomy" id="1867101"/>
    <lineage>
        <taxon>Bacteria</taxon>
        <taxon>Pseudomonadati</taxon>
        <taxon>Bacteroidota</taxon>
        <taxon>Cytophagia</taxon>
        <taxon>Cytophagales</taxon>
        <taxon>Hymenobacteraceae</taxon>
        <taxon>Hymenobacter</taxon>
    </lineage>
</organism>
<feature type="transmembrane region" description="Helical" evidence="9">
    <location>
        <begin position="78"/>
        <end position="99"/>
    </location>
</feature>
<reference evidence="10 11" key="1">
    <citation type="submission" date="2019-04" db="EMBL/GenBank/DDBJ databases">
        <authorList>
            <person name="Feng G."/>
            <person name="Zhang J."/>
            <person name="Zhu H."/>
        </authorList>
    </citation>
    <scope>NUCLEOTIDE SEQUENCE [LARGE SCALE GENOMIC DNA]</scope>
    <source>
        <strain evidence="10 11">JCM 31653</strain>
    </source>
</reference>
<dbReference type="OrthoDB" id="9793390at2"/>
<proteinExistence type="inferred from homology"/>
<feature type="transmembrane region" description="Helical" evidence="9">
    <location>
        <begin position="247"/>
        <end position="274"/>
    </location>
</feature>
<accession>A0A4Z0Q406</accession>
<dbReference type="EMBL" id="SRLC01000001">
    <property type="protein sequence ID" value="TGE24455.1"/>
    <property type="molecule type" value="Genomic_DNA"/>
</dbReference>
<keyword evidence="11" id="KW-1185">Reference proteome</keyword>
<comment type="subcellular location">
    <subcellularLocation>
        <location evidence="1">Cell membrane</location>
        <topology evidence="1">Multi-pass membrane protein</topology>
    </subcellularLocation>
</comment>
<sequence>MLPPVTQHHLPPSGHKPQPEVKQRPIVQFTFVLLAGVLLVYALKALDDVLLPLAFAAVFTLLLLPICRWLESKGLGRIWAIILCLLLLIVIFAGIVLAFGSQLTQFKDEIPKLQTKTMEFFNQAQEWAHQRFGYKPMSIEEVKESTVKALKKSGGTYLGTTLNTTTNALSNLAQVLIYIFCLLLYRDHLRQFMFRFVTPDKRTMVLHTVDNIQTVVQAYISGLLKVIVIVAVLNGIGLVALGVKFAIFFAIFASVLAVIPYIGIMIGATIPAIITLVETGSPLQALGVIGVFVFVQFLEGNFITPMITGSQVSINPLAAILALILGNELWGTPGMILSIPIMAVIKVVLDASKTTEPWGFLLGDTAEGEDSTKPDKDKNKELSWWQRLLGRKPDTAN</sequence>
<dbReference type="RefSeq" id="WP_135462038.1">
    <property type="nucleotide sequence ID" value="NZ_SRLC01000001.1"/>
</dbReference>
<feature type="transmembrane region" description="Helical" evidence="9">
    <location>
        <begin position="49"/>
        <end position="66"/>
    </location>
</feature>
<gene>
    <name evidence="10" type="ORF">E5K00_04360</name>
</gene>
<dbReference type="InterPro" id="IPR002549">
    <property type="entry name" value="AI-2E-like"/>
</dbReference>
<dbReference type="Pfam" id="PF01594">
    <property type="entry name" value="AI-2E_transport"/>
    <property type="match status" value="1"/>
</dbReference>
<evidence type="ECO:0000256" key="6">
    <source>
        <dbReference type="ARBA" id="ARBA00022989"/>
    </source>
</evidence>
<feature type="transmembrane region" description="Helical" evidence="9">
    <location>
        <begin position="222"/>
        <end position="241"/>
    </location>
</feature>
<dbReference type="GO" id="GO:0005886">
    <property type="term" value="C:plasma membrane"/>
    <property type="evidence" value="ECO:0007669"/>
    <property type="project" value="UniProtKB-SubCell"/>
</dbReference>
<evidence type="ECO:0000313" key="10">
    <source>
        <dbReference type="EMBL" id="TGE24455.1"/>
    </source>
</evidence>
<comment type="similarity">
    <text evidence="2">Belongs to the autoinducer-2 exporter (AI-2E) (TC 2.A.86) family.</text>
</comment>
<dbReference type="PANTHER" id="PTHR21716">
    <property type="entry name" value="TRANSMEMBRANE PROTEIN"/>
    <property type="match status" value="1"/>
</dbReference>
<evidence type="ECO:0000256" key="8">
    <source>
        <dbReference type="SAM" id="MobiDB-lite"/>
    </source>
</evidence>
<dbReference type="AlphaFoldDB" id="A0A4Z0Q406"/>
<feature type="transmembrane region" description="Helical" evidence="9">
    <location>
        <begin position="286"/>
        <end position="307"/>
    </location>
</feature>
<dbReference type="PANTHER" id="PTHR21716:SF53">
    <property type="entry name" value="PERMEASE PERM-RELATED"/>
    <property type="match status" value="1"/>
</dbReference>
<evidence type="ECO:0000256" key="7">
    <source>
        <dbReference type="ARBA" id="ARBA00023136"/>
    </source>
</evidence>